<comment type="catalytic activity">
    <reaction evidence="5">
        <text>an anthocyanidin + UDP-alpha-D-glucose + H(+) = an anthocyanidin 3-O-beta-D-glucoside + UDP</text>
        <dbReference type="Rhea" id="RHEA:20093"/>
        <dbReference type="ChEBI" id="CHEBI:15378"/>
        <dbReference type="ChEBI" id="CHEBI:16307"/>
        <dbReference type="ChEBI" id="CHEBI:58223"/>
        <dbReference type="ChEBI" id="CHEBI:58885"/>
        <dbReference type="ChEBI" id="CHEBI:143576"/>
        <dbReference type="EC" id="2.4.1.115"/>
    </reaction>
</comment>
<dbReference type="PROSITE" id="PS00375">
    <property type="entry name" value="UDPGT"/>
    <property type="match status" value="1"/>
</dbReference>
<dbReference type="SUPFAM" id="SSF53756">
    <property type="entry name" value="UDP-Glycosyltransferase/glycogen phosphorylase"/>
    <property type="match status" value="1"/>
</dbReference>
<dbReference type="PANTHER" id="PTHR48045:SF34">
    <property type="entry name" value="ISOFLAVONE 7-O-GLUCOSYLTRANSFERASE 1-LIKE"/>
    <property type="match status" value="1"/>
</dbReference>
<evidence type="ECO:0000256" key="3">
    <source>
        <dbReference type="ARBA" id="ARBA00012585"/>
    </source>
</evidence>
<evidence type="ECO:0000256" key="1">
    <source>
        <dbReference type="ARBA" id="ARBA00004935"/>
    </source>
</evidence>
<gene>
    <name evidence="7" type="ORF">LTRI10_LOCUS5591</name>
</gene>
<evidence type="ECO:0000313" key="8">
    <source>
        <dbReference type="Proteomes" id="UP001497516"/>
    </source>
</evidence>
<dbReference type="EC" id="2.4.1.115" evidence="3"/>
<dbReference type="Pfam" id="PF00201">
    <property type="entry name" value="UDPGT"/>
    <property type="match status" value="1"/>
</dbReference>
<dbReference type="Proteomes" id="UP001497516">
    <property type="component" value="Chromosome 1"/>
</dbReference>
<dbReference type="EMBL" id="OZ034813">
    <property type="protein sequence ID" value="CAL1358003.1"/>
    <property type="molecule type" value="Genomic_DNA"/>
</dbReference>
<comment type="similarity">
    <text evidence="2 6">Belongs to the UDP-glycosyltransferase family.</text>
</comment>
<keyword evidence="4 6" id="KW-0808">Transferase</keyword>
<accession>A0AAV2CN63</accession>
<proteinExistence type="inferred from homology"/>
<evidence type="ECO:0000256" key="5">
    <source>
        <dbReference type="ARBA" id="ARBA00047606"/>
    </source>
</evidence>
<evidence type="ECO:0000256" key="6">
    <source>
        <dbReference type="RuleBase" id="RU003718"/>
    </source>
</evidence>
<dbReference type="AlphaFoldDB" id="A0AAV2CN63"/>
<comment type="pathway">
    <text evidence="1">Pigment biosynthesis; anthocyanin biosynthesis.</text>
</comment>
<evidence type="ECO:0000256" key="4">
    <source>
        <dbReference type="ARBA" id="ARBA00022679"/>
    </source>
</evidence>
<name>A0AAV2CN63_9ROSI</name>
<organism evidence="7 8">
    <name type="scientific">Linum trigynum</name>
    <dbReference type="NCBI Taxonomy" id="586398"/>
    <lineage>
        <taxon>Eukaryota</taxon>
        <taxon>Viridiplantae</taxon>
        <taxon>Streptophyta</taxon>
        <taxon>Embryophyta</taxon>
        <taxon>Tracheophyta</taxon>
        <taxon>Spermatophyta</taxon>
        <taxon>Magnoliopsida</taxon>
        <taxon>eudicotyledons</taxon>
        <taxon>Gunneridae</taxon>
        <taxon>Pentapetalae</taxon>
        <taxon>rosids</taxon>
        <taxon>fabids</taxon>
        <taxon>Malpighiales</taxon>
        <taxon>Linaceae</taxon>
        <taxon>Linum</taxon>
    </lineage>
</organism>
<dbReference type="CDD" id="cd03784">
    <property type="entry name" value="GT1_Gtf-like"/>
    <property type="match status" value="1"/>
</dbReference>
<keyword evidence="6" id="KW-0328">Glycosyltransferase</keyword>
<protein>
    <recommendedName>
        <fullName evidence="3">anthocyanidin 3-O-glucosyltransferase</fullName>
        <ecNumber evidence="3">2.4.1.115</ecNumber>
    </recommendedName>
</protein>
<sequence length="142" mass="15630">MKGRGMIVGEWVDQRGILGHVSVGGFLSHCGWNSVMEGVCAGVPMLAWPMMAEQPLNARMVAEEVKVGIRVEGSGRTGFVRRGALENAVRELMAGEKGKEVRRNAKEYAKKARKAMEEGNGSSWKTLNLLIDELCNKKEDVR</sequence>
<dbReference type="InterPro" id="IPR002213">
    <property type="entry name" value="UDP_glucos_trans"/>
</dbReference>
<reference evidence="7 8" key="1">
    <citation type="submission" date="2024-04" db="EMBL/GenBank/DDBJ databases">
        <authorList>
            <person name="Fracassetti M."/>
        </authorList>
    </citation>
    <scope>NUCLEOTIDE SEQUENCE [LARGE SCALE GENOMIC DNA]</scope>
</reference>
<dbReference type="GO" id="GO:0047213">
    <property type="term" value="F:anthocyanidin 3-O-glucosyltransferase activity"/>
    <property type="evidence" value="ECO:0007669"/>
    <property type="project" value="UniProtKB-EC"/>
</dbReference>
<evidence type="ECO:0000256" key="2">
    <source>
        <dbReference type="ARBA" id="ARBA00009995"/>
    </source>
</evidence>
<keyword evidence="8" id="KW-1185">Reference proteome</keyword>
<dbReference type="FunFam" id="3.40.50.2000:FF:000431">
    <property type="entry name" value="UDP-glycosyltransferase 90A1"/>
    <property type="match status" value="1"/>
</dbReference>
<dbReference type="PANTHER" id="PTHR48045">
    <property type="entry name" value="UDP-GLYCOSYLTRANSFERASE 72B1"/>
    <property type="match status" value="1"/>
</dbReference>
<evidence type="ECO:0000313" key="7">
    <source>
        <dbReference type="EMBL" id="CAL1358003.1"/>
    </source>
</evidence>
<dbReference type="Gene3D" id="3.40.50.2000">
    <property type="entry name" value="Glycogen Phosphorylase B"/>
    <property type="match status" value="1"/>
</dbReference>
<dbReference type="InterPro" id="IPR035595">
    <property type="entry name" value="UDP_glycos_trans_CS"/>
</dbReference>